<evidence type="ECO:0000259" key="1">
    <source>
        <dbReference type="Pfam" id="PF11716"/>
    </source>
</evidence>
<protein>
    <submittedName>
        <fullName evidence="2">Maleylpyruvate isomerase</fullName>
    </submittedName>
</protein>
<evidence type="ECO:0000313" key="3">
    <source>
        <dbReference type="Proteomes" id="UP000647172"/>
    </source>
</evidence>
<accession>A0A919JJC7</accession>
<organism evidence="2 3">
    <name type="scientific">Actinoplanes nipponensis</name>
    <dbReference type="NCBI Taxonomy" id="135950"/>
    <lineage>
        <taxon>Bacteria</taxon>
        <taxon>Bacillati</taxon>
        <taxon>Actinomycetota</taxon>
        <taxon>Actinomycetes</taxon>
        <taxon>Micromonosporales</taxon>
        <taxon>Micromonosporaceae</taxon>
        <taxon>Actinoplanes</taxon>
    </lineage>
</organism>
<dbReference type="SUPFAM" id="SSF109854">
    <property type="entry name" value="DinB/YfiT-like putative metalloenzymes"/>
    <property type="match status" value="1"/>
</dbReference>
<feature type="domain" description="Mycothiol-dependent maleylpyruvate isomerase metal-binding" evidence="1">
    <location>
        <begin position="19"/>
        <end position="154"/>
    </location>
</feature>
<dbReference type="InterPro" id="IPR017517">
    <property type="entry name" value="Maleyloyr_isom"/>
</dbReference>
<gene>
    <name evidence="2" type="ORF">Ani05nite_56130</name>
</gene>
<reference evidence="2" key="1">
    <citation type="submission" date="2021-01" db="EMBL/GenBank/DDBJ databases">
        <title>Whole genome shotgun sequence of Actinoplanes nipponensis NBRC 14063.</title>
        <authorList>
            <person name="Komaki H."/>
            <person name="Tamura T."/>
        </authorList>
    </citation>
    <scope>NUCLEOTIDE SEQUENCE</scope>
    <source>
        <strain evidence="2">NBRC 14063</strain>
    </source>
</reference>
<dbReference type="GO" id="GO:0046872">
    <property type="term" value="F:metal ion binding"/>
    <property type="evidence" value="ECO:0007669"/>
    <property type="project" value="InterPro"/>
</dbReference>
<comment type="caution">
    <text evidence="2">The sequence shown here is derived from an EMBL/GenBank/DDBJ whole genome shotgun (WGS) entry which is preliminary data.</text>
</comment>
<keyword evidence="3" id="KW-1185">Reference proteome</keyword>
<dbReference type="InterPro" id="IPR036527">
    <property type="entry name" value="SCP2_sterol-bd_dom_sf"/>
</dbReference>
<dbReference type="SUPFAM" id="SSF55718">
    <property type="entry name" value="SCP-like"/>
    <property type="match status" value="1"/>
</dbReference>
<keyword evidence="2" id="KW-0413">Isomerase</keyword>
<dbReference type="Pfam" id="PF11716">
    <property type="entry name" value="MDMPI_N"/>
    <property type="match status" value="1"/>
</dbReference>
<dbReference type="Proteomes" id="UP000647172">
    <property type="component" value="Unassembled WGS sequence"/>
</dbReference>
<dbReference type="Gene3D" id="3.30.1050.20">
    <property type="match status" value="1"/>
</dbReference>
<dbReference type="InterPro" id="IPR024344">
    <property type="entry name" value="MDMPI_metal-binding"/>
</dbReference>
<name>A0A919JJC7_9ACTN</name>
<dbReference type="AlphaFoldDB" id="A0A919JJC7"/>
<proteinExistence type="predicted"/>
<dbReference type="NCBIfam" id="TIGR03083">
    <property type="entry name" value="maleylpyruvate isomerase family mycothiol-dependent enzyme"/>
    <property type="match status" value="1"/>
</dbReference>
<dbReference type="GO" id="GO:0016853">
    <property type="term" value="F:isomerase activity"/>
    <property type="evidence" value="ECO:0007669"/>
    <property type="project" value="UniProtKB-KW"/>
</dbReference>
<dbReference type="RefSeq" id="WP_203773220.1">
    <property type="nucleotide sequence ID" value="NZ_BAAAYJ010000054.1"/>
</dbReference>
<dbReference type="Gene3D" id="1.20.120.450">
    <property type="entry name" value="dinb family like domain"/>
    <property type="match status" value="1"/>
</dbReference>
<sequence>MVHGRDVFAPRPLLRSITTATEQLLRTAATLHDADLRQPSLLPGWSRAHVLTHLARNADAGTRMLTWARTGIETPEYPSPQARATEIEAGAGRTAEQLLADVRDSATRFAAAYEAMPEAAWTVPLRWMSGKVRPAYRAADARLTEVLVHHVDLRAGFGPGDWPAGFVRTAVTDVVGAFAAREHVPGLHLVASDTEAEYRLGAQEAPLVVRAPQAALLAWLLGRADGVTPGEPLPALPFLY</sequence>
<evidence type="ECO:0000313" key="2">
    <source>
        <dbReference type="EMBL" id="GIE52079.1"/>
    </source>
</evidence>
<dbReference type="EMBL" id="BOMQ01000064">
    <property type="protein sequence ID" value="GIE52079.1"/>
    <property type="molecule type" value="Genomic_DNA"/>
</dbReference>
<dbReference type="InterPro" id="IPR034660">
    <property type="entry name" value="DinB/YfiT-like"/>
</dbReference>